<proteinExistence type="predicted"/>
<gene>
    <name evidence="1" type="primary">trxA</name>
    <name evidence="1" type="ORF">E5990_00150</name>
</gene>
<evidence type="ECO:0000313" key="2">
    <source>
        <dbReference type="Proteomes" id="UP000305401"/>
    </source>
</evidence>
<dbReference type="Proteomes" id="UP000305401">
    <property type="component" value="Unassembled WGS sequence"/>
</dbReference>
<dbReference type="EMBL" id="SSTG01000001">
    <property type="protein sequence ID" value="THG55408.1"/>
    <property type="molecule type" value="Genomic_DNA"/>
</dbReference>
<reference evidence="1" key="1">
    <citation type="submission" date="2019-04" db="EMBL/GenBank/DDBJ databases">
        <title>Microbes associate with the intestines of laboratory mice.</title>
        <authorList>
            <person name="Navarre W."/>
            <person name="Wong E."/>
            <person name="Huang K.C."/>
            <person name="Tropini C."/>
            <person name="Ng K."/>
            <person name="Yu B."/>
        </authorList>
    </citation>
    <scope>NUCLEOTIDE SEQUENCE</scope>
    <source>
        <strain evidence="1">NM86_A22</strain>
    </source>
</reference>
<organism evidence="1 2">
    <name type="scientific">Muribaculum caecicola</name>
    <dbReference type="NCBI Taxonomy" id="3038144"/>
    <lineage>
        <taxon>Bacteria</taxon>
        <taxon>Pseudomonadati</taxon>
        <taxon>Bacteroidota</taxon>
        <taxon>Bacteroidia</taxon>
        <taxon>Bacteroidales</taxon>
        <taxon>Muribaculaceae</taxon>
        <taxon>Muribaculum</taxon>
    </lineage>
</organism>
<keyword evidence="2" id="KW-1185">Reference proteome</keyword>
<comment type="caution">
    <text evidence="1">The sequence shown here is derived from an EMBL/GenBank/DDBJ whole genome shotgun (WGS) entry which is preliminary data.</text>
</comment>
<sequence length="98" mass="11158">MNDFSEVIKNSKPTLVDFYATWCGPCKMMHPILDKLKENVGDAVSILKIDVDKNQELSAQYRIQSVPTLMIFKDGEIKWRSAGVHQADALESKLKEFI</sequence>
<accession>A0AC61S8E8</accession>
<evidence type="ECO:0000313" key="1">
    <source>
        <dbReference type="EMBL" id="THG55408.1"/>
    </source>
</evidence>
<protein>
    <submittedName>
        <fullName evidence="1">Thioredoxin</fullName>
    </submittedName>
</protein>
<name>A0AC61S8E8_9BACT</name>